<accession>A0A6A8GAM9</accession>
<gene>
    <name evidence="1" type="ORF">GJR99_17020</name>
</gene>
<organism evidence="1 2">
    <name type="scientific">Haloferax marinum</name>
    <dbReference type="NCBI Taxonomy" id="2666143"/>
    <lineage>
        <taxon>Archaea</taxon>
        <taxon>Methanobacteriati</taxon>
        <taxon>Methanobacteriota</taxon>
        <taxon>Stenosarchaea group</taxon>
        <taxon>Halobacteria</taxon>
        <taxon>Halobacteriales</taxon>
        <taxon>Haloferacaceae</taxon>
        <taxon>Haloferax</taxon>
    </lineage>
</organism>
<comment type="caution">
    <text evidence="1">The sequence shown here is derived from an EMBL/GenBank/DDBJ whole genome shotgun (WGS) entry which is preliminary data.</text>
</comment>
<evidence type="ECO:0000313" key="2">
    <source>
        <dbReference type="Proteomes" id="UP000443423"/>
    </source>
</evidence>
<dbReference type="AlphaFoldDB" id="A0A6A8GAM9"/>
<keyword evidence="2" id="KW-1185">Reference proteome</keyword>
<reference evidence="1 2" key="1">
    <citation type="submission" date="2019-11" db="EMBL/GenBank/DDBJ databases">
        <title>Whole genome sequence of Haloferax sp. MBLA0078.</title>
        <authorList>
            <person name="Seo M.-J."/>
            <person name="Cho E.-S."/>
        </authorList>
    </citation>
    <scope>NUCLEOTIDE SEQUENCE [LARGE SCALE GENOMIC DNA]</scope>
    <source>
        <strain evidence="1 2">MBLA0078</strain>
    </source>
</reference>
<dbReference type="Proteomes" id="UP000443423">
    <property type="component" value="Unassembled WGS sequence"/>
</dbReference>
<dbReference type="EMBL" id="WKJQ01000003">
    <property type="protein sequence ID" value="MRW98270.1"/>
    <property type="molecule type" value="Genomic_DNA"/>
</dbReference>
<proteinExistence type="predicted"/>
<sequence length="92" mass="10370">MNALEAYLTSIEARGGRAESTVETHRTRLAKWVRTYRELHGTDALLEPLSELGQQPREIELCLAALDVFDEEISADRSKLEYLHVARGGTRS</sequence>
<evidence type="ECO:0000313" key="1">
    <source>
        <dbReference type="EMBL" id="MRW98270.1"/>
    </source>
</evidence>
<protein>
    <submittedName>
        <fullName evidence="1">Uncharacterized protein</fullName>
    </submittedName>
</protein>
<name>A0A6A8GAM9_9EURY</name>